<evidence type="ECO:0000256" key="8">
    <source>
        <dbReference type="RuleBase" id="RU510713"/>
    </source>
</evidence>
<evidence type="ECO:0000256" key="3">
    <source>
        <dbReference type="ARBA" id="ARBA00023125"/>
    </source>
</evidence>
<dbReference type="Pfam" id="PF10525">
    <property type="entry name" value="Engrail_1_C_sig"/>
    <property type="match status" value="1"/>
</dbReference>
<dbReference type="InterPro" id="IPR019549">
    <property type="entry name" value="Homeobox-engrailed_C-terminal"/>
</dbReference>
<evidence type="ECO:0000256" key="2">
    <source>
        <dbReference type="ARBA" id="ARBA00022473"/>
    </source>
</evidence>
<dbReference type="CDD" id="cd00086">
    <property type="entry name" value="homeodomain"/>
    <property type="match status" value="1"/>
</dbReference>
<dbReference type="PRINTS" id="PR00024">
    <property type="entry name" value="HOMEOBOX"/>
</dbReference>
<evidence type="ECO:0000256" key="9">
    <source>
        <dbReference type="SAM" id="MobiDB-lite"/>
    </source>
</evidence>
<dbReference type="InterPro" id="IPR019737">
    <property type="entry name" value="Homeobox-engrailed_CS"/>
</dbReference>
<dbReference type="AlphaFoldDB" id="A0A6H5I1M8"/>
<feature type="DNA-binding region" description="Homeobox" evidence="6">
    <location>
        <begin position="381"/>
        <end position="440"/>
    </location>
</feature>
<dbReference type="PANTHER" id="PTHR24341">
    <property type="entry name" value="HOMEOBOX PROTEIN ENGRAILED"/>
    <property type="match status" value="1"/>
</dbReference>
<feature type="compositionally biased region" description="Basic and acidic residues" evidence="9">
    <location>
        <begin position="144"/>
        <end position="161"/>
    </location>
</feature>
<accession>A0A6H5I1M8</accession>
<dbReference type="Proteomes" id="UP000479190">
    <property type="component" value="Unassembled WGS sequence"/>
</dbReference>
<dbReference type="GO" id="GO:0005634">
    <property type="term" value="C:nucleus"/>
    <property type="evidence" value="ECO:0007669"/>
    <property type="project" value="UniProtKB-SubCell"/>
</dbReference>
<keyword evidence="4 6" id="KW-0371">Homeobox</keyword>
<dbReference type="SMART" id="SM00389">
    <property type="entry name" value="HOX"/>
    <property type="match status" value="1"/>
</dbReference>
<keyword evidence="5 6" id="KW-0539">Nucleus</keyword>
<dbReference type="OrthoDB" id="6159439at2759"/>
<name>A0A6H5I1M8_9HYME</name>
<proteinExistence type="inferred from homology"/>
<dbReference type="PROSITE" id="PS00033">
    <property type="entry name" value="ENGRAILED"/>
    <property type="match status" value="1"/>
</dbReference>
<evidence type="ECO:0000256" key="4">
    <source>
        <dbReference type="ARBA" id="ARBA00023155"/>
    </source>
</evidence>
<dbReference type="PROSITE" id="PS00027">
    <property type="entry name" value="HOMEOBOX_1"/>
    <property type="match status" value="1"/>
</dbReference>
<sequence>MRAINEFSPRAVLLSLMYARLLGARQKLLGHELPDRASHAGDDASWPEHVAKLWCDESRLYTEPTTQCHCVAAAALLIQGKILARGSRDRLAQTIIRVTQKCELEREIWCARKDERIATFAYSSRARGTQHRTIAAEYPSRCGDSPKKDELQHERLRPELRRRPKTRPKTRDKNSPCPARHATAYDYSKALPTGRIYSEAARWSWLRTASLAAPLVTSSSDCTCIDCEFCKCRDSHVEQAEKINAARTRASRVIKLLQKASREQLGNQLRDASLVVHVAPTLLVHGLQTKITPRTPTTLCEIKRSNEASRATKGRIVDGGDGFGDSRTRTCFSRPDARRWSCFSLMTHSRPATAFDSLRRSPRTRRPKRPSEAKPMAEPEEKRPRTAFSAEQLARLKREFAENKYLTEQRRQTLSKELGLNEAQIKIWFQNKRAKIKKASGQKNPLALQLMAQGLYNHSTVPLSKEETKVRTNVCRTFAQNSMYFWRRVSTFDRDQRLCALRCTRIYSSKSMNYLMKFYVILMQ</sequence>
<feature type="domain" description="Homeobox" evidence="10">
    <location>
        <begin position="379"/>
        <end position="439"/>
    </location>
</feature>
<evidence type="ECO:0000313" key="12">
    <source>
        <dbReference type="Proteomes" id="UP000479190"/>
    </source>
</evidence>
<dbReference type="InterPro" id="IPR050720">
    <property type="entry name" value="Engrailed_Homeobox_TFs"/>
</dbReference>
<keyword evidence="3 6" id="KW-0238">DNA-binding</keyword>
<dbReference type="InterPro" id="IPR009057">
    <property type="entry name" value="Homeodomain-like_sf"/>
</dbReference>
<comment type="similarity">
    <text evidence="8">Belongs to the Engrailed homeobox family.</text>
</comment>
<organism evidence="11 12">
    <name type="scientific">Trichogramma brassicae</name>
    <dbReference type="NCBI Taxonomy" id="86971"/>
    <lineage>
        <taxon>Eukaryota</taxon>
        <taxon>Metazoa</taxon>
        <taxon>Ecdysozoa</taxon>
        <taxon>Arthropoda</taxon>
        <taxon>Hexapoda</taxon>
        <taxon>Insecta</taxon>
        <taxon>Pterygota</taxon>
        <taxon>Neoptera</taxon>
        <taxon>Endopterygota</taxon>
        <taxon>Hymenoptera</taxon>
        <taxon>Apocrita</taxon>
        <taxon>Proctotrupomorpha</taxon>
        <taxon>Chalcidoidea</taxon>
        <taxon>Trichogrammatidae</taxon>
        <taxon>Trichogramma</taxon>
    </lineage>
</organism>
<dbReference type="GO" id="GO:0000978">
    <property type="term" value="F:RNA polymerase II cis-regulatory region sequence-specific DNA binding"/>
    <property type="evidence" value="ECO:0007669"/>
    <property type="project" value="TreeGrafter"/>
</dbReference>
<comment type="subcellular location">
    <subcellularLocation>
        <location evidence="1 6 7">Nucleus</location>
    </subcellularLocation>
</comment>
<evidence type="ECO:0000256" key="5">
    <source>
        <dbReference type="ARBA" id="ARBA00023242"/>
    </source>
</evidence>
<gene>
    <name evidence="11" type="ORF">TBRA_LOCUS2460</name>
</gene>
<reference evidence="11 12" key="1">
    <citation type="submission" date="2020-02" db="EMBL/GenBank/DDBJ databases">
        <authorList>
            <person name="Ferguson B K."/>
        </authorList>
    </citation>
    <scope>NUCLEOTIDE SEQUENCE [LARGE SCALE GENOMIC DNA]</scope>
</reference>
<feature type="compositionally biased region" description="Basic and acidic residues" evidence="9">
    <location>
        <begin position="369"/>
        <end position="384"/>
    </location>
</feature>
<dbReference type="InterPro" id="IPR017970">
    <property type="entry name" value="Homeobox_CS"/>
</dbReference>
<keyword evidence="2" id="KW-0217">Developmental protein</keyword>
<feature type="region of interest" description="Disordered" evidence="9">
    <location>
        <begin position="353"/>
        <end position="387"/>
    </location>
</feature>
<dbReference type="PROSITE" id="PS50071">
    <property type="entry name" value="HOMEOBOX_2"/>
    <property type="match status" value="1"/>
</dbReference>
<dbReference type="FunFam" id="1.10.10.60:FF:000345">
    <property type="entry name" value="Homeobox protein engrailed-like"/>
    <property type="match status" value="1"/>
</dbReference>
<evidence type="ECO:0000313" key="11">
    <source>
        <dbReference type="EMBL" id="CAB0030458.1"/>
    </source>
</evidence>
<dbReference type="PRINTS" id="PR00026">
    <property type="entry name" value="ENGRAILED"/>
</dbReference>
<dbReference type="PRINTS" id="PR00031">
    <property type="entry name" value="HTHREPRESSR"/>
</dbReference>
<evidence type="ECO:0000256" key="1">
    <source>
        <dbReference type="ARBA" id="ARBA00004123"/>
    </source>
</evidence>
<dbReference type="SUPFAM" id="SSF46689">
    <property type="entry name" value="Homeodomain-like"/>
    <property type="match status" value="1"/>
</dbReference>
<evidence type="ECO:0000256" key="6">
    <source>
        <dbReference type="PROSITE-ProRule" id="PRU00108"/>
    </source>
</evidence>
<dbReference type="InterPro" id="IPR001356">
    <property type="entry name" value="HD"/>
</dbReference>
<dbReference type="Pfam" id="PF00046">
    <property type="entry name" value="Homeodomain"/>
    <property type="match status" value="1"/>
</dbReference>
<keyword evidence="12" id="KW-1185">Reference proteome</keyword>
<dbReference type="EMBL" id="CADCXV010000480">
    <property type="protein sequence ID" value="CAB0030458.1"/>
    <property type="molecule type" value="Genomic_DNA"/>
</dbReference>
<dbReference type="PANTHER" id="PTHR24341:SF6">
    <property type="entry name" value="HOMEOBOX PROTEIN INVECTED"/>
    <property type="match status" value="1"/>
</dbReference>
<evidence type="ECO:0000259" key="10">
    <source>
        <dbReference type="PROSITE" id="PS50071"/>
    </source>
</evidence>
<dbReference type="GO" id="GO:0000981">
    <property type="term" value="F:DNA-binding transcription factor activity, RNA polymerase II-specific"/>
    <property type="evidence" value="ECO:0007669"/>
    <property type="project" value="InterPro"/>
</dbReference>
<dbReference type="InterPro" id="IPR000747">
    <property type="entry name" value="HD_engrailed"/>
</dbReference>
<feature type="region of interest" description="Disordered" evidence="9">
    <location>
        <begin position="138"/>
        <end position="180"/>
    </location>
</feature>
<dbReference type="GO" id="GO:0030182">
    <property type="term" value="P:neuron differentiation"/>
    <property type="evidence" value="ECO:0007669"/>
    <property type="project" value="TreeGrafter"/>
</dbReference>
<dbReference type="InterPro" id="IPR000047">
    <property type="entry name" value="HTH_motif"/>
</dbReference>
<evidence type="ECO:0000256" key="7">
    <source>
        <dbReference type="RuleBase" id="RU000682"/>
    </source>
</evidence>
<dbReference type="Gene3D" id="1.10.10.60">
    <property type="entry name" value="Homeodomain-like"/>
    <property type="match status" value="1"/>
</dbReference>
<dbReference type="InterPro" id="IPR020479">
    <property type="entry name" value="HD_metazoa"/>
</dbReference>
<protein>
    <recommendedName>
        <fullName evidence="8">Homeobox protein engrailed-like</fullName>
    </recommendedName>
</protein>